<dbReference type="OrthoDB" id="459488at2"/>
<evidence type="ECO:0000313" key="4">
    <source>
        <dbReference type="Proteomes" id="UP000218418"/>
    </source>
</evidence>
<evidence type="ECO:0000259" key="1">
    <source>
        <dbReference type="Pfam" id="PF12770"/>
    </source>
</evidence>
<sequence length="2014" mass="231431">MGGKNSTHSLPQIFFIVLDRRLISCFKIMSQHSYAQQQLINCPYCQHQFEADIWLIINIKQEPDLVKKIKQNSFNQLSCPSCSGVLQAVDAPLLLYRPDDTPHLLFSPAQGISQEVKSQLVERLRDNLGIEWQDNWLQRLQEIPKTSLPVVFEQGLDIALKQIQQKLEEGVSGLIENLININTEEENEKYWQILGKLLQAEWNCDGESEIVWSVIEQYRDRFNDNFVLMLQQWTNQQFAELSSQPQIAEMLAEILEKLCVSIFNFSGGCSSREYQVLITVSQIVLAFRTQTKNFEKQAQNLNYLGAAYLCLVEKSIDEESNLRKAIYSYQESTYVYRHLHLNEDLSTSLHNLGIAYRYLADIPIDEEFNLQQAISYHKQSAEICQQLNLIKDLSNNLLNIGVAYCKLAIIGIDKESNLRKGIDYYKKSINIATKLSLTKVLCLSLHNLGNAYDALAKIGTNEESDLRKAIDYYQQSTNICWHLDLKEILSSNLSYLGNAYSKIAEIAIDKESDLRKAIDYYQQSNDMRTELGLDKDFAHTLNNLGFAYFKLSGIVVNVVGKEFNLRRAIDYYQQSADMRTQLGLHEDFAHTLNNLGFTYLKLSGIVVDVVDEEFNLRRAIDYYQQSADMRTQLGLHEDFAHTLNNLGFVYFKLSGIVVDVIDEEFNLRRAIDYYQESADIYKKLNLEQNLSHTLNNLDTAYYHLNKITVNGKYGSSQDIDNHQQYTNILAEEEMTDDTLIVMLHLAKRIRVATLIENLIHIDIKEVNDEYLKILGEILQAQWKYGNESKIVWSVIEQYQDRFDDSFILALEQWINRQFTELADFPIVAEMLSKLLENFCISIFNYPKGCSFYENKVIIAISQISLEFHIQTNNLDKQAQDYHNLASAHCKIAEIGIDAELNLRKGIDYYQQSADIRMQLGLNQDLSYTLISLGDAYVLLAMIGIDAESNLRKGIDYYQQSADIRMQLGLEQELSYTFIDLGIAYCKLAEIGIDTESNLYKAIDYHQQSANISTKLGLDINLFYLRGLGSTYFSLAEIGIDIESNLYKAIDYHQQSVNISTKLGFSKILSETFNSLGIAYFRVAEFGIDEESNLYKAIDYFQQSANIYKQLKLDFGLSYVLNNLGHIYCELAENGIDVKFNLKESIDYCQQSADICTQLGLHNNLSFSLMGLGHAYFTQARIGMNMEANLQKAINYYQQSADIKTNLGSIKDLSFVLINLGFAYRDLSKFGIEREYNLYQAVNAHQQSIHICKQLELNYYLSISLNHLGVNYIELAENGIDVQSNLYKGIDYYQQSADICIRLALDRNLILVLNNLGNAYIKVAAISLDKKQYLIKAFNACQKSTDICIQLGLNKHLSNSLSNLGCVYYELTEIGINNEYNLLKAMDCFRQALDLLKSKHLPIDCLKSGCRLGNLAFKQGWWKIALEGYEIAVSAVEQIRRWGKDDKHRQEILAEGISIYDRALQCYINLGEYQQAILLTERARSRHLVELIYSNDLYKYEEIDPTIQPYLEEYENIQSQINIKQLQEQSDNFNKVISANKKLTRTETSFEELEVTLENLHKQKDEIWLEIRKRDKVLADGLEVPYLSFDSLQKLIANSPKTALLSFYSTEEQTYIFVLRHCQSNTRTSYEISLQLHICKNEDYENLQNFVRKQWLNPYKEFKQEASQNWLQPEQIETTLQKVADKLNINDLIDNHLQNIEELILIPHIFLHLIPFAALPVNSVESSTDERSLPQKYLSDLFYLRVVPSAQILSYCQEREENNPYPIVEGKKYATIENATDNLCMASYECEQISQLLGIPEIQRFIGKQNAIIKNYRGLTQNPELRGLHSSHHAVSVLDKPLESALNLGDGSLTLGQLISPGWRMPHLVEIFLSCCETNLGNPNITDDILTLSTGFLCAGARSVISTLWSVNDLATAFFCLFYYQYRKNGENRSKAIQLAQQDLRSKTGEELDAQFKVKQIDKYLFKLQQQAPEQSAIEKIDCIRGDLKEIKKFPKQKIFESPYYWAGFVCQGLR</sequence>
<dbReference type="SMART" id="SM00671">
    <property type="entry name" value="SEL1"/>
    <property type="match status" value="6"/>
</dbReference>
<evidence type="ECO:0000259" key="2">
    <source>
        <dbReference type="Pfam" id="PF14353"/>
    </source>
</evidence>
<dbReference type="PANTHER" id="PTHR10098:SF108">
    <property type="entry name" value="TETRATRICOPEPTIDE REPEAT PROTEIN 28"/>
    <property type="match status" value="1"/>
</dbReference>
<dbReference type="InterPro" id="IPR006597">
    <property type="entry name" value="Sel1-like"/>
</dbReference>
<dbReference type="Proteomes" id="UP000218418">
    <property type="component" value="Chromosome"/>
</dbReference>
<dbReference type="Pfam" id="PF08238">
    <property type="entry name" value="Sel1"/>
    <property type="match status" value="13"/>
</dbReference>
<accession>A0A1Z4LTX6</accession>
<dbReference type="InterPro" id="IPR024983">
    <property type="entry name" value="CHAT_dom"/>
</dbReference>
<organism evidence="3 4">
    <name type="scientific">Calothrix parasitica NIES-267</name>
    <dbReference type="NCBI Taxonomy" id="1973488"/>
    <lineage>
        <taxon>Bacteria</taxon>
        <taxon>Bacillati</taxon>
        <taxon>Cyanobacteriota</taxon>
        <taxon>Cyanophyceae</taxon>
        <taxon>Nostocales</taxon>
        <taxon>Calotrichaceae</taxon>
        <taxon>Calothrix</taxon>
    </lineage>
</organism>
<dbReference type="EMBL" id="AP018227">
    <property type="protein sequence ID" value="BAY84644.1"/>
    <property type="molecule type" value="Genomic_DNA"/>
</dbReference>
<dbReference type="PANTHER" id="PTHR10098">
    <property type="entry name" value="RAPSYN-RELATED"/>
    <property type="match status" value="1"/>
</dbReference>
<gene>
    <name evidence="3" type="ORF">NIES267_41400</name>
</gene>
<keyword evidence="4" id="KW-1185">Reference proteome</keyword>
<dbReference type="Pfam" id="PF12770">
    <property type="entry name" value="CHAT"/>
    <property type="match status" value="1"/>
</dbReference>
<evidence type="ECO:0000313" key="3">
    <source>
        <dbReference type="EMBL" id="BAY84644.1"/>
    </source>
</evidence>
<feature type="domain" description="CpXC" evidence="2">
    <location>
        <begin position="40"/>
        <end position="113"/>
    </location>
</feature>
<reference evidence="3 4" key="1">
    <citation type="submission" date="2017-06" db="EMBL/GenBank/DDBJ databases">
        <title>Genome sequencing of cyanobaciteial culture collection at National Institute for Environmental Studies (NIES).</title>
        <authorList>
            <person name="Hirose Y."/>
            <person name="Shimura Y."/>
            <person name="Fujisawa T."/>
            <person name="Nakamura Y."/>
            <person name="Kawachi M."/>
        </authorList>
    </citation>
    <scope>NUCLEOTIDE SEQUENCE [LARGE SCALE GENOMIC DNA]</scope>
    <source>
        <strain evidence="3 4">NIES-267</strain>
    </source>
</reference>
<dbReference type="InterPro" id="IPR025682">
    <property type="entry name" value="CpXC_dom"/>
</dbReference>
<protein>
    <submittedName>
        <fullName evidence="3">TPR repeat-containing protein</fullName>
    </submittedName>
</protein>
<name>A0A1Z4LTX6_9CYAN</name>
<dbReference type="SUPFAM" id="SSF48452">
    <property type="entry name" value="TPR-like"/>
    <property type="match status" value="5"/>
</dbReference>
<feature type="domain" description="CHAT" evidence="1">
    <location>
        <begin position="1692"/>
        <end position="2012"/>
    </location>
</feature>
<dbReference type="Gene3D" id="1.25.40.10">
    <property type="entry name" value="Tetratricopeptide repeat domain"/>
    <property type="match status" value="6"/>
</dbReference>
<dbReference type="InterPro" id="IPR011990">
    <property type="entry name" value="TPR-like_helical_dom_sf"/>
</dbReference>
<dbReference type="Pfam" id="PF14353">
    <property type="entry name" value="CpXC"/>
    <property type="match status" value="1"/>
</dbReference>
<proteinExistence type="predicted"/>